<organism evidence="3 4">
    <name type="scientific">Nostocoides vanveenii</name>
    <dbReference type="NCBI Taxonomy" id="330835"/>
    <lineage>
        <taxon>Bacteria</taxon>
        <taxon>Bacillati</taxon>
        <taxon>Actinomycetota</taxon>
        <taxon>Actinomycetes</taxon>
        <taxon>Micrococcales</taxon>
        <taxon>Intrasporangiaceae</taxon>
        <taxon>Nostocoides</taxon>
    </lineage>
</organism>
<dbReference type="SMART" id="SM00028">
    <property type="entry name" value="TPR"/>
    <property type="match status" value="5"/>
</dbReference>
<gene>
    <name evidence="3" type="ORF">GCM10009810_23700</name>
</gene>
<reference evidence="4" key="1">
    <citation type="journal article" date="2019" name="Int. J. Syst. Evol. Microbiol.">
        <title>The Global Catalogue of Microorganisms (GCM) 10K type strain sequencing project: providing services to taxonomists for standard genome sequencing and annotation.</title>
        <authorList>
            <consortium name="The Broad Institute Genomics Platform"/>
            <consortium name="The Broad Institute Genome Sequencing Center for Infectious Disease"/>
            <person name="Wu L."/>
            <person name="Ma J."/>
        </authorList>
    </citation>
    <scope>NUCLEOTIDE SEQUENCE [LARGE SCALE GENOMIC DNA]</scope>
    <source>
        <strain evidence="4">JCM 15591</strain>
    </source>
</reference>
<evidence type="ECO:0000313" key="3">
    <source>
        <dbReference type="EMBL" id="GAA1763805.1"/>
    </source>
</evidence>
<dbReference type="RefSeq" id="WP_344066509.1">
    <property type="nucleotide sequence ID" value="NZ_BAAAPN010000053.1"/>
</dbReference>
<name>A0ABP4WVF6_9MICO</name>
<proteinExistence type="predicted"/>
<keyword evidence="4" id="KW-1185">Reference proteome</keyword>
<evidence type="ECO:0000259" key="2">
    <source>
        <dbReference type="Pfam" id="PF12770"/>
    </source>
</evidence>
<evidence type="ECO:0000313" key="4">
    <source>
        <dbReference type="Proteomes" id="UP001501475"/>
    </source>
</evidence>
<dbReference type="InterPro" id="IPR019734">
    <property type="entry name" value="TPR_rpt"/>
</dbReference>
<dbReference type="InterPro" id="IPR011990">
    <property type="entry name" value="TPR-like_helical_dom_sf"/>
</dbReference>
<sequence length="920" mass="93846">MSGSYTSKEGATGAVIHARTFRDAIIDQNDPEAPGVGAAIERATAEGENLVLAILRNAIAMAYRETGRAGPAVDAADQALSAAQLAQVDDLADAARLAEAVDEEVRAHTTLAMARLELGDFPRARADLERARTAGPLDPLLAVAGAALARHAGEVRLAVTLLEGVVADQSVGGVTRIKALNNLADVVMASRPALALALLEQAEPLAASVNPVYGPVIRANRGIARAYAGDLPAALADLRAAEGAMAHLHTGVLGAELEGEFARVLGQLRLLSEARASADRSLAGLTGAGTELVRADALMGAGRLAAADGDREAARGLLTQAYEMYAEQGRPAGMAIASIEALALGDELDAASVAGHAAALAGLGLERDAARGLLTAGELADRAGDLELAEACWARAASLSGADPVMISEARARSAIAEGADARADIDAALALIDERAAIATAPDLRHRIGADRVRFELLARVDRDAAADEELDAVLRGRPAASVGLARAEAAIDGEELRLQWRELARRVDSADEDPARLIALGAQLADTERALRATAWAGGTGGGTGRRPMGLAALPSGMPILAIARVGDDAVAWARDAATGTHDGRARWQADPAGGGDDTLAGMTGAARPGAAGAPRVRRVVLGPWRRVVDDLDQLGRVLTRIAAGSGNPPLVSGARELAADLDDAVAGLLPSAPSGTEAAANPELLLILDRGLEAAPWVALPSLWGRPVTVTSLAVTRAEPGSGHRAQESGVTIATGPRLTHGHAEAEEVAAVWGSARRVVSAPSLLAALATDTVVHIAAHATFRWDNALQSVVHLADGPLALGEVVDVARARSAAGDPIRLVCFAACSLASAPVDLALPGAVTTLTEHGVASVIASSIPLPDAQSRWIAPTVHAAVCRGDTPAAGLAQARAQVDPGDPDQAVAWAALACLSAHTALP</sequence>
<dbReference type="Gene3D" id="1.25.40.10">
    <property type="entry name" value="Tetratricopeptide repeat domain"/>
    <property type="match status" value="1"/>
</dbReference>
<dbReference type="Pfam" id="PF12770">
    <property type="entry name" value="CHAT"/>
    <property type="match status" value="1"/>
</dbReference>
<feature type="region of interest" description="Disordered" evidence="1">
    <location>
        <begin position="585"/>
        <end position="615"/>
    </location>
</feature>
<accession>A0ABP4WVF6</accession>
<dbReference type="SUPFAM" id="SSF48452">
    <property type="entry name" value="TPR-like"/>
    <property type="match status" value="2"/>
</dbReference>
<dbReference type="InterPro" id="IPR024983">
    <property type="entry name" value="CHAT_dom"/>
</dbReference>
<dbReference type="EMBL" id="BAAAPN010000053">
    <property type="protein sequence ID" value="GAA1763805.1"/>
    <property type="molecule type" value="Genomic_DNA"/>
</dbReference>
<evidence type="ECO:0000256" key="1">
    <source>
        <dbReference type="SAM" id="MobiDB-lite"/>
    </source>
</evidence>
<dbReference type="Proteomes" id="UP001501475">
    <property type="component" value="Unassembled WGS sequence"/>
</dbReference>
<feature type="domain" description="CHAT" evidence="2">
    <location>
        <begin position="680"/>
        <end position="912"/>
    </location>
</feature>
<protein>
    <recommendedName>
        <fullName evidence="2">CHAT domain-containing protein</fullName>
    </recommendedName>
</protein>
<comment type="caution">
    <text evidence="3">The sequence shown here is derived from an EMBL/GenBank/DDBJ whole genome shotgun (WGS) entry which is preliminary data.</text>
</comment>